<proteinExistence type="predicted"/>
<feature type="compositionally biased region" description="Polar residues" evidence="1">
    <location>
        <begin position="269"/>
        <end position="286"/>
    </location>
</feature>
<gene>
    <name evidence="2" type="ORF">GCM10023093_26980</name>
</gene>
<organism evidence="2 3">
    <name type="scientific">Nemorincola caseinilytica</name>
    <dbReference type="NCBI Taxonomy" id="2054315"/>
    <lineage>
        <taxon>Bacteria</taxon>
        <taxon>Pseudomonadati</taxon>
        <taxon>Bacteroidota</taxon>
        <taxon>Chitinophagia</taxon>
        <taxon>Chitinophagales</taxon>
        <taxon>Chitinophagaceae</taxon>
        <taxon>Nemorincola</taxon>
    </lineage>
</organism>
<evidence type="ECO:0000313" key="3">
    <source>
        <dbReference type="Proteomes" id="UP001500067"/>
    </source>
</evidence>
<name>A0ABP8NKD2_9BACT</name>
<dbReference type="Pfam" id="PF20245">
    <property type="entry name" value="DUF6600"/>
    <property type="match status" value="1"/>
</dbReference>
<comment type="caution">
    <text evidence="2">The sequence shown here is derived from an EMBL/GenBank/DDBJ whole genome shotgun (WGS) entry which is preliminary data.</text>
</comment>
<dbReference type="Proteomes" id="UP001500067">
    <property type="component" value="Unassembled WGS sequence"/>
</dbReference>
<sequence length="358" mass="40798">MPAQRCAAQYDLDYISYADFYQTLAPYGQWIDDPQYGYVWSPGEDINFRPYYTNGHWVMTEYGNTWASDYPWGWACFHYGRWTYDEYYGWLWLPGGQWGPAWVSWRYGEGYYGWAPLGPQNGQPVTSYKCPSDWWVFIPARYLYSGSYYRFWYGPRDNKKLVKASSLITNTSEKGNYTYITGPGAAQVKQATGTPVQMYRIRNSKNHNTRISGDEVRMFRPDEIPKAPKVGEAISTPPNVITAPRPVQPPRPVTANSGAVPPFREAVITRNNASQATPGTNVNRTAEPQPAGRPDNNPYEWDVTRSVKQEYTPPPRQPKPQQPAPQKPAARPPAKRPQQPRPGQAPRKVIIEQQSAGK</sequence>
<dbReference type="InterPro" id="IPR046535">
    <property type="entry name" value="DUF6600"/>
</dbReference>
<feature type="region of interest" description="Disordered" evidence="1">
    <location>
        <begin position="229"/>
        <end position="358"/>
    </location>
</feature>
<evidence type="ECO:0000313" key="2">
    <source>
        <dbReference type="EMBL" id="GAA4468755.1"/>
    </source>
</evidence>
<accession>A0ABP8NKD2</accession>
<reference evidence="3" key="1">
    <citation type="journal article" date="2019" name="Int. J. Syst. Evol. Microbiol.">
        <title>The Global Catalogue of Microorganisms (GCM) 10K type strain sequencing project: providing services to taxonomists for standard genome sequencing and annotation.</title>
        <authorList>
            <consortium name="The Broad Institute Genomics Platform"/>
            <consortium name="The Broad Institute Genome Sequencing Center for Infectious Disease"/>
            <person name="Wu L."/>
            <person name="Ma J."/>
        </authorList>
    </citation>
    <scope>NUCLEOTIDE SEQUENCE [LARGE SCALE GENOMIC DNA]</scope>
    <source>
        <strain evidence="3">JCM 32105</strain>
    </source>
</reference>
<dbReference type="EMBL" id="BAABFA010000019">
    <property type="protein sequence ID" value="GAA4468755.1"/>
    <property type="molecule type" value="Genomic_DNA"/>
</dbReference>
<evidence type="ECO:0000256" key="1">
    <source>
        <dbReference type="SAM" id="MobiDB-lite"/>
    </source>
</evidence>
<keyword evidence="3" id="KW-1185">Reference proteome</keyword>
<feature type="compositionally biased region" description="Pro residues" evidence="1">
    <location>
        <begin position="312"/>
        <end position="326"/>
    </location>
</feature>
<protein>
    <submittedName>
        <fullName evidence="2">Uncharacterized protein</fullName>
    </submittedName>
</protein>